<evidence type="ECO:0000256" key="1">
    <source>
        <dbReference type="SAM" id="MobiDB-lite"/>
    </source>
</evidence>
<feature type="region of interest" description="Disordered" evidence="1">
    <location>
        <begin position="25"/>
        <end position="60"/>
    </location>
</feature>
<keyword evidence="3" id="KW-1185">Reference proteome</keyword>
<organism evidence="2 3">
    <name type="scientific">Rhodopirellula bahusiensis</name>
    <dbReference type="NCBI Taxonomy" id="2014065"/>
    <lineage>
        <taxon>Bacteria</taxon>
        <taxon>Pseudomonadati</taxon>
        <taxon>Planctomycetota</taxon>
        <taxon>Planctomycetia</taxon>
        <taxon>Pirellulales</taxon>
        <taxon>Pirellulaceae</taxon>
        <taxon>Rhodopirellula</taxon>
    </lineage>
</organism>
<dbReference type="Proteomes" id="UP000225740">
    <property type="component" value="Unassembled WGS sequence"/>
</dbReference>
<comment type="caution">
    <text evidence="2">The sequence shown here is derived from an EMBL/GenBank/DDBJ whole genome shotgun (WGS) entry which is preliminary data.</text>
</comment>
<feature type="compositionally biased region" description="Basic and acidic residues" evidence="1">
    <location>
        <begin position="26"/>
        <end position="39"/>
    </location>
</feature>
<evidence type="ECO:0000313" key="2">
    <source>
        <dbReference type="EMBL" id="PHQ36372.1"/>
    </source>
</evidence>
<accession>A0A2G1WBF2</accession>
<reference evidence="2 3" key="1">
    <citation type="submission" date="2017-06" db="EMBL/GenBank/DDBJ databases">
        <title>Description of Rhodopirellula bahusiensis sp. nov.</title>
        <authorList>
            <person name="Kizina J."/>
            <person name="Harder J."/>
        </authorList>
    </citation>
    <scope>NUCLEOTIDE SEQUENCE [LARGE SCALE GENOMIC DNA]</scope>
    <source>
        <strain evidence="2 3">SWK21</strain>
    </source>
</reference>
<proteinExistence type="predicted"/>
<protein>
    <submittedName>
        <fullName evidence="2">Uncharacterized protein</fullName>
    </submittedName>
</protein>
<feature type="compositionally biased region" description="Polar residues" evidence="1">
    <location>
        <begin position="51"/>
        <end position="60"/>
    </location>
</feature>
<sequence length="60" mass="6755">MAFRRKSDFGYGNLDLRSPALARSIGHFDRKMSPSRENDGWGGANTRESKLFSSQSVETM</sequence>
<name>A0A2G1WBF2_9BACT</name>
<dbReference type="AlphaFoldDB" id="A0A2G1WBF2"/>
<evidence type="ECO:0000313" key="3">
    <source>
        <dbReference type="Proteomes" id="UP000225740"/>
    </source>
</evidence>
<dbReference type="EMBL" id="NIZW01000002">
    <property type="protein sequence ID" value="PHQ36372.1"/>
    <property type="molecule type" value="Genomic_DNA"/>
</dbReference>
<gene>
    <name evidence="2" type="ORF">CEE69_02920</name>
</gene>